<reference evidence="4" key="1">
    <citation type="submission" date="2013-07" db="EMBL/GenBank/DDBJ databases">
        <title>First report of Cotton leaf curl Multan virus infecting hibiscus rosa-sinensis linn in the Philippines.</title>
        <authorList>
            <person name="She X.M."/>
            <person name="He Z.F."/>
        </authorList>
    </citation>
    <scope>NUCLEOTIDE SEQUENCE</scope>
    <source>
        <strain evidence="4">G2</strain>
    </source>
</reference>
<evidence type="ECO:0000256" key="2">
    <source>
        <dbReference type="ARBA" id="ARBA00022581"/>
    </source>
</evidence>
<organism evidence="4">
    <name type="scientific">Cotton leaf curl Multan virus</name>
    <dbReference type="NCBI Taxonomy" id="223252"/>
    <lineage>
        <taxon>Viruses</taxon>
        <taxon>Monodnaviria</taxon>
        <taxon>Shotokuvirae</taxon>
        <taxon>Cressdnaviricota</taxon>
        <taxon>Repensiviricetes</taxon>
        <taxon>Geplafuvirales</taxon>
        <taxon>Geminiviridae</taxon>
        <taxon>Begomovirus</taxon>
        <taxon>Begomovirus gossypimultanense</taxon>
    </lineage>
</organism>
<feature type="compositionally biased region" description="Basic and acidic residues" evidence="3">
    <location>
        <begin position="153"/>
        <end position="164"/>
    </location>
</feature>
<dbReference type="Pfam" id="PF01492">
    <property type="entry name" value="Gemini_C4"/>
    <property type="match status" value="1"/>
</dbReference>
<dbReference type="EMBL" id="KF413616">
    <property type="protein sequence ID" value="AGS12459.1"/>
    <property type="molecule type" value="Genomic_DNA"/>
</dbReference>
<feature type="compositionally biased region" description="Basic and acidic residues" evidence="3">
    <location>
        <begin position="174"/>
        <end position="188"/>
    </location>
</feature>
<name>S5RJP3_9GEMI</name>
<evidence type="ECO:0000256" key="1">
    <source>
        <dbReference type="ARBA" id="ARBA00008996"/>
    </source>
</evidence>
<protein>
    <submittedName>
        <fullName evidence="4">AC4 protein</fullName>
    </submittedName>
</protein>
<evidence type="ECO:0000256" key="3">
    <source>
        <dbReference type="SAM" id="MobiDB-lite"/>
    </source>
</evidence>
<evidence type="ECO:0000313" key="4">
    <source>
        <dbReference type="EMBL" id="AGS12459.1"/>
    </source>
</evidence>
<dbReference type="InterPro" id="IPR002488">
    <property type="entry name" value="Gemini_C4"/>
</dbReference>
<comment type="similarity">
    <text evidence="1">Belongs to the geminiviridae protein AC4/C4 family.</text>
</comment>
<proteinExistence type="inferred from homology"/>
<feature type="region of interest" description="Disordered" evidence="3">
    <location>
        <begin position="133"/>
        <end position="188"/>
    </location>
</feature>
<keyword evidence="2" id="KW-0945">Host-virus interaction</keyword>
<sequence>MISQITIMPFGDTINCLQSPIARVKSHQLSPIDQSQWLPPNVLKYKPKIISSLIHSAHSLKRNYFPKFKPSTHPRIKNTSKSAESYTKMGALISMCSSSSRANSSARITDSSTWYPQPGQHISIRTFRELTQAQMSRTTSTRTGTLSSGESFRSMEDQQEEDNRQPTTLTPQRLTREVSQRLLESLRN</sequence>
<accession>S5RJP3</accession>
<feature type="compositionally biased region" description="Low complexity" evidence="3">
    <location>
        <begin position="136"/>
        <end position="151"/>
    </location>
</feature>